<feature type="transmembrane region" description="Helical" evidence="1">
    <location>
        <begin position="102"/>
        <end position="120"/>
    </location>
</feature>
<feature type="transmembrane region" description="Helical" evidence="1">
    <location>
        <begin position="161"/>
        <end position="179"/>
    </location>
</feature>
<sequence>MLTECLAIAGSIVTGTTSTHASLNIFTAFDKVEFEMSDPVLHTLDDLSECMSEWLFLAKTNFHGMELNLPWYFGLFCLNYSFGGIASLITKPKWARNSYFPYVTFSLFLLFLQGPLSFMADYMNMTNESVWHALDKASAVPLTILELSKIYVMRPYTRPNVWASYVFSLTFSMSSFLMSQLSQKNLDRDGFVFWHNLWHLHPLAVTCIMFYDFFVLGEYDSSVALKDQEKKSTKPQLLSTVVMNDPMYHAKKNSRGTKTRKES</sequence>
<protein>
    <submittedName>
        <fullName evidence="2">Uncharacterized protein</fullName>
    </submittedName>
</protein>
<reference evidence="2" key="1">
    <citation type="submission" date="2021-01" db="EMBL/GenBank/DDBJ databases">
        <authorList>
            <person name="Corre E."/>
            <person name="Pelletier E."/>
            <person name="Niang G."/>
            <person name="Scheremetjew M."/>
            <person name="Finn R."/>
            <person name="Kale V."/>
            <person name="Holt S."/>
            <person name="Cochrane G."/>
            <person name="Meng A."/>
            <person name="Brown T."/>
            <person name="Cohen L."/>
        </authorList>
    </citation>
    <scope>NUCLEOTIDE SEQUENCE</scope>
    <source>
        <strain evidence="2">Pop2</strain>
    </source>
</reference>
<evidence type="ECO:0000313" key="2">
    <source>
        <dbReference type="EMBL" id="CAD9333550.1"/>
    </source>
</evidence>
<organism evidence="2">
    <name type="scientific">Ditylum brightwellii</name>
    <dbReference type="NCBI Taxonomy" id="49249"/>
    <lineage>
        <taxon>Eukaryota</taxon>
        <taxon>Sar</taxon>
        <taxon>Stramenopiles</taxon>
        <taxon>Ochrophyta</taxon>
        <taxon>Bacillariophyta</taxon>
        <taxon>Mediophyceae</taxon>
        <taxon>Lithodesmiophycidae</taxon>
        <taxon>Lithodesmiales</taxon>
        <taxon>Lithodesmiaceae</taxon>
        <taxon>Ditylum</taxon>
    </lineage>
</organism>
<dbReference type="AlphaFoldDB" id="A0A6U3RT37"/>
<name>A0A6U3RT37_9STRA</name>
<feature type="transmembrane region" description="Helical" evidence="1">
    <location>
        <begin position="71"/>
        <end position="90"/>
    </location>
</feature>
<dbReference type="EMBL" id="HBGN01020192">
    <property type="protein sequence ID" value="CAD9333550.1"/>
    <property type="molecule type" value="Transcribed_RNA"/>
</dbReference>
<feature type="transmembrane region" description="Helical" evidence="1">
    <location>
        <begin position="191"/>
        <end position="211"/>
    </location>
</feature>
<keyword evidence="1" id="KW-0472">Membrane</keyword>
<accession>A0A6U3RT37</accession>
<evidence type="ECO:0000256" key="1">
    <source>
        <dbReference type="SAM" id="Phobius"/>
    </source>
</evidence>
<keyword evidence="1" id="KW-1133">Transmembrane helix</keyword>
<gene>
    <name evidence="2" type="ORF">DBRI1063_LOCUS12869</name>
</gene>
<keyword evidence="1" id="KW-0812">Transmembrane</keyword>
<proteinExistence type="predicted"/>